<evidence type="ECO:0000313" key="1">
    <source>
        <dbReference type="EMBL" id="WAW14409.1"/>
    </source>
</evidence>
<organism evidence="1 2">
    <name type="scientific">Peptostreptococcus equinus</name>
    <dbReference type="NCBI Taxonomy" id="3003601"/>
    <lineage>
        <taxon>Bacteria</taxon>
        <taxon>Bacillati</taxon>
        <taxon>Bacillota</taxon>
        <taxon>Clostridia</taxon>
        <taxon>Peptostreptococcales</taxon>
        <taxon>Peptostreptococcaceae</taxon>
        <taxon>Peptostreptococcus</taxon>
    </lineage>
</organism>
<accession>A0ABY7JM26</accession>
<name>A0ABY7JM26_9FIRM</name>
<proteinExistence type="predicted"/>
<evidence type="ECO:0008006" key="3">
    <source>
        <dbReference type="Google" id="ProtNLM"/>
    </source>
</evidence>
<dbReference type="RefSeq" id="WP_269311084.1">
    <property type="nucleotide sequence ID" value="NZ_CP114052.1"/>
</dbReference>
<dbReference type="EMBL" id="CP114052">
    <property type="protein sequence ID" value="WAW14409.1"/>
    <property type="molecule type" value="Genomic_DNA"/>
</dbReference>
<gene>
    <name evidence="1" type="ORF">O0R46_07340</name>
</gene>
<dbReference type="Proteomes" id="UP001164187">
    <property type="component" value="Chromosome"/>
</dbReference>
<evidence type="ECO:0000313" key="2">
    <source>
        <dbReference type="Proteomes" id="UP001164187"/>
    </source>
</evidence>
<sequence length="146" mass="16527">MTKDDIYGLTKAETRLLEVLVNPESVGKSVKYICEQAKISRNTYYKVMKKEKFKHIVKDSVLESMRGNVASILNATYINALSPKGHQDRKLLLSMLGIYSEKQDVNAINNTVTVIHDDILSIEDVMKVMTTEQLKVLAGYDEDDDI</sequence>
<reference evidence="1" key="1">
    <citation type="submission" date="2022-12" db="EMBL/GenBank/DDBJ databases">
        <title>Peptostreptococcus.</title>
        <authorList>
            <person name="Lee S.H."/>
        </authorList>
    </citation>
    <scope>NUCLEOTIDE SEQUENCE</scope>
    <source>
        <strain evidence="1">CBA3647</strain>
    </source>
</reference>
<protein>
    <recommendedName>
        <fullName evidence="3">Homeodomain phBC6A51-type domain-containing protein</fullName>
    </recommendedName>
</protein>
<keyword evidence="2" id="KW-1185">Reference proteome</keyword>